<dbReference type="Proteomes" id="UP000214880">
    <property type="component" value="Unassembled WGS sequence"/>
</dbReference>
<reference evidence="1 2" key="1">
    <citation type="submission" date="2016-10" db="EMBL/GenBank/DDBJ databases">
        <authorList>
            <person name="de Groot N.N."/>
        </authorList>
    </citation>
    <scope>NUCLEOTIDE SEQUENCE [LARGE SCALE GENOMIC DNA]</scope>
    <source>
        <strain evidence="1 2">DSM 1736</strain>
    </source>
</reference>
<accession>A0A1H0ATY2</accession>
<proteinExistence type="predicted"/>
<gene>
    <name evidence="1" type="ORF">SAMN04488502_1236</name>
</gene>
<organism evidence="1 2">
    <name type="scientific">Dendrosporobacter quercicolus</name>
    <dbReference type="NCBI Taxonomy" id="146817"/>
    <lineage>
        <taxon>Bacteria</taxon>
        <taxon>Bacillati</taxon>
        <taxon>Bacillota</taxon>
        <taxon>Negativicutes</taxon>
        <taxon>Selenomonadales</taxon>
        <taxon>Sporomusaceae</taxon>
        <taxon>Dendrosporobacter</taxon>
    </lineage>
</organism>
<keyword evidence="2" id="KW-1185">Reference proteome</keyword>
<protein>
    <submittedName>
        <fullName evidence="1">Uncharacterized protein</fullName>
    </submittedName>
</protein>
<evidence type="ECO:0000313" key="1">
    <source>
        <dbReference type="EMBL" id="SDN36932.1"/>
    </source>
</evidence>
<dbReference type="STRING" id="146817.SAMN04488502_1236"/>
<evidence type="ECO:0000313" key="2">
    <source>
        <dbReference type="Proteomes" id="UP000214880"/>
    </source>
</evidence>
<dbReference type="EMBL" id="FNHB01000023">
    <property type="protein sequence ID" value="SDN36932.1"/>
    <property type="molecule type" value="Genomic_DNA"/>
</dbReference>
<sequence>MLEPLAVKEKIMELSAELNQADIDGAARERLMAELVDWCEAYFRLYNQLKAVPKLVV</sequence>
<dbReference type="AlphaFoldDB" id="A0A1H0ATY2"/>
<name>A0A1H0ATY2_9FIRM</name>